<evidence type="ECO:0000313" key="2">
    <source>
        <dbReference type="Proteomes" id="UP000499080"/>
    </source>
</evidence>
<dbReference type="Proteomes" id="UP000499080">
    <property type="component" value="Unassembled WGS sequence"/>
</dbReference>
<sequence>MALAQPARLYTLLSIKNTNYSRWLDDGISTARSSQDFIHCFPSRIQTILSGWTMATAQYGHRITLSTAFHQESTLLVAGRWHQHRTFIAGLEYFWPKAVDIREILYPSETKKKPKLY</sequence>
<keyword evidence="2" id="KW-1185">Reference proteome</keyword>
<reference evidence="1 2" key="1">
    <citation type="journal article" date="2019" name="Sci. Rep.">
        <title>Orb-weaving spider Araneus ventricosus genome elucidates the spidroin gene catalogue.</title>
        <authorList>
            <person name="Kono N."/>
            <person name="Nakamura H."/>
            <person name="Ohtoshi R."/>
            <person name="Moran D.A.P."/>
            <person name="Shinohara A."/>
            <person name="Yoshida Y."/>
            <person name="Fujiwara M."/>
            <person name="Mori M."/>
            <person name="Tomita M."/>
            <person name="Arakawa K."/>
        </authorList>
    </citation>
    <scope>NUCLEOTIDE SEQUENCE [LARGE SCALE GENOMIC DNA]</scope>
</reference>
<organism evidence="1 2">
    <name type="scientific">Araneus ventricosus</name>
    <name type="common">Orbweaver spider</name>
    <name type="synonym">Epeira ventricosa</name>
    <dbReference type="NCBI Taxonomy" id="182803"/>
    <lineage>
        <taxon>Eukaryota</taxon>
        <taxon>Metazoa</taxon>
        <taxon>Ecdysozoa</taxon>
        <taxon>Arthropoda</taxon>
        <taxon>Chelicerata</taxon>
        <taxon>Arachnida</taxon>
        <taxon>Araneae</taxon>
        <taxon>Araneomorphae</taxon>
        <taxon>Entelegynae</taxon>
        <taxon>Araneoidea</taxon>
        <taxon>Araneidae</taxon>
        <taxon>Araneus</taxon>
    </lineage>
</organism>
<accession>A0A4Y2IHP3</accession>
<gene>
    <name evidence="1" type="ORF">AVEN_93136_1</name>
</gene>
<comment type="caution">
    <text evidence="1">The sequence shown here is derived from an EMBL/GenBank/DDBJ whole genome shotgun (WGS) entry which is preliminary data.</text>
</comment>
<protein>
    <submittedName>
        <fullName evidence="1">Uncharacterized protein</fullName>
    </submittedName>
</protein>
<dbReference type="EMBL" id="BGPR01002662">
    <property type="protein sequence ID" value="GBM77070.1"/>
    <property type="molecule type" value="Genomic_DNA"/>
</dbReference>
<dbReference type="AlphaFoldDB" id="A0A4Y2IHP3"/>
<name>A0A4Y2IHP3_ARAVE</name>
<proteinExistence type="predicted"/>
<evidence type="ECO:0000313" key="1">
    <source>
        <dbReference type="EMBL" id="GBM77070.1"/>
    </source>
</evidence>